<reference evidence="3" key="1">
    <citation type="submission" date="2022-11" db="EMBL/GenBank/DDBJ databases">
        <title>Complete genome sequence of Methanogenium organophilum DSM 3596.</title>
        <authorList>
            <person name="Chen S.-C."/>
            <person name="Lai S.-J."/>
            <person name="You Y.-T."/>
        </authorList>
    </citation>
    <scope>NUCLEOTIDE SEQUENCE</scope>
    <source>
        <strain evidence="3">DSM 3596</strain>
    </source>
</reference>
<keyword evidence="4" id="KW-1185">Reference proteome</keyword>
<evidence type="ECO:0000313" key="4">
    <source>
        <dbReference type="Proteomes" id="UP001163096"/>
    </source>
</evidence>
<dbReference type="GeneID" id="76834390"/>
<keyword evidence="2" id="KW-1133">Transmembrane helix</keyword>
<organism evidence="3 4">
    <name type="scientific">Methanogenium organophilum</name>
    <dbReference type="NCBI Taxonomy" id="2199"/>
    <lineage>
        <taxon>Archaea</taxon>
        <taxon>Methanobacteriati</taxon>
        <taxon>Methanobacteriota</taxon>
        <taxon>Stenosarchaea group</taxon>
        <taxon>Methanomicrobia</taxon>
        <taxon>Methanomicrobiales</taxon>
        <taxon>Methanomicrobiaceae</taxon>
        <taxon>Methanogenium</taxon>
    </lineage>
</organism>
<evidence type="ECO:0000313" key="3">
    <source>
        <dbReference type="EMBL" id="WAI02189.1"/>
    </source>
</evidence>
<dbReference type="EMBL" id="CP113361">
    <property type="protein sequence ID" value="WAI02189.1"/>
    <property type="molecule type" value="Genomic_DNA"/>
</dbReference>
<protein>
    <submittedName>
        <fullName evidence="3">Uncharacterized protein</fullName>
    </submittedName>
</protein>
<feature type="transmembrane region" description="Helical" evidence="2">
    <location>
        <begin position="40"/>
        <end position="61"/>
    </location>
</feature>
<name>A0A9X9S523_METOG</name>
<evidence type="ECO:0000256" key="2">
    <source>
        <dbReference type="SAM" id="Phobius"/>
    </source>
</evidence>
<sequence length="267" mass="29502">MGQREEPDYHVTHLPYGFDSRPGRADPAGMDVKKMNRSRTLAMLAGLMVLLVFVAPSVSAFEISGTYTEDGQKWLNEHWGEEITLGELAKIAYTEENYEKIKANVDAKLLEEIWSQPYFWGDRYPPEVVTPGPKIFDENSQPVDDPDGSILAGIMDGSIKSIRSGIVVTADPVSYSGGYIRHGGSGYVYGEVYVGSLRVESQLHGNGDWLSTSYNVKYGYDNDPRITLLTSGARSPVHDTLYQSQTVAQSTNPTASGSTWSPSYYYS</sequence>
<dbReference type="KEGG" id="mou:OU421_04770"/>
<dbReference type="Proteomes" id="UP001163096">
    <property type="component" value="Chromosome"/>
</dbReference>
<gene>
    <name evidence="3" type="ORF">OU421_04770</name>
</gene>
<evidence type="ECO:0000256" key="1">
    <source>
        <dbReference type="SAM" id="MobiDB-lite"/>
    </source>
</evidence>
<feature type="region of interest" description="Disordered" evidence="1">
    <location>
        <begin position="246"/>
        <end position="267"/>
    </location>
</feature>
<proteinExistence type="predicted"/>
<keyword evidence="2" id="KW-0812">Transmembrane</keyword>
<accession>A0A9X9S523</accession>
<dbReference type="AlphaFoldDB" id="A0A9X9S523"/>
<dbReference type="RefSeq" id="WP_268187467.1">
    <property type="nucleotide sequence ID" value="NZ_CP113361.1"/>
</dbReference>
<keyword evidence="2" id="KW-0472">Membrane</keyword>